<name>A0AAN1EZ21_LACCA</name>
<dbReference type="Pfam" id="PF05043">
    <property type="entry name" value="Mga"/>
    <property type="match status" value="1"/>
</dbReference>
<dbReference type="EMBL" id="CP017065">
    <property type="protein sequence ID" value="ARY91758.1"/>
    <property type="molecule type" value="Genomic_DNA"/>
</dbReference>
<keyword evidence="7" id="KW-1185">Reference proteome</keyword>
<evidence type="ECO:0000256" key="1">
    <source>
        <dbReference type="ARBA" id="ARBA00023015"/>
    </source>
</evidence>
<dbReference type="InterPro" id="IPR007737">
    <property type="entry name" value="Mga_HTH"/>
</dbReference>
<dbReference type="PANTHER" id="PTHR30185:SF18">
    <property type="entry name" value="TRANSCRIPTIONAL REGULATOR MTLR"/>
    <property type="match status" value="1"/>
</dbReference>
<evidence type="ECO:0000313" key="4">
    <source>
        <dbReference type="EMBL" id="ARY91758.1"/>
    </source>
</evidence>
<evidence type="ECO:0000313" key="5">
    <source>
        <dbReference type="EMBL" id="WNX26394.1"/>
    </source>
</evidence>
<reference evidence="4 6" key="1">
    <citation type="journal article" date="2017" name="Front. Immunol.">
        <title>Complete Genome Sequence of Lactobacillus casei LC5, a Potential Probiotics for Atopic Dermatitis.</title>
        <authorList>
            <person name="Kang J."/>
            <person name="Chung W.H."/>
            <person name="Lim T.J."/>
            <person name="Whon T.W."/>
            <person name="Lim S."/>
            <person name="Nam Y.D."/>
        </authorList>
    </citation>
    <scope>NUCLEOTIDE SEQUENCE [LARGE SCALE GENOMIC DNA]</scope>
    <source>
        <strain evidence="4 6">LC5</strain>
    </source>
</reference>
<organism evidence="4 6">
    <name type="scientific">Lacticaseibacillus casei</name>
    <name type="common">Lactobacillus casei</name>
    <dbReference type="NCBI Taxonomy" id="1582"/>
    <lineage>
        <taxon>Bacteria</taxon>
        <taxon>Bacillati</taxon>
        <taxon>Bacillota</taxon>
        <taxon>Bacilli</taxon>
        <taxon>Lactobacillales</taxon>
        <taxon>Lactobacillaceae</taxon>
        <taxon>Lacticaseibacillus</taxon>
    </lineage>
</organism>
<dbReference type="PANTHER" id="PTHR30185">
    <property type="entry name" value="CRYPTIC BETA-GLUCOSIDE BGL OPERON ANTITERMINATOR"/>
    <property type="match status" value="1"/>
</dbReference>
<dbReference type="Gene3D" id="1.10.10.10">
    <property type="entry name" value="Winged helix-like DNA-binding domain superfamily/Winged helix DNA-binding domain"/>
    <property type="match status" value="1"/>
</dbReference>
<dbReference type="Proteomes" id="UP000195609">
    <property type="component" value="Chromosome"/>
</dbReference>
<proteinExistence type="predicted"/>
<gene>
    <name evidence="4" type="ORF">BGL52_08325</name>
    <name evidence="5" type="ORF">RWA16_08090</name>
</gene>
<dbReference type="InterPro" id="IPR036388">
    <property type="entry name" value="WH-like_DNA-bd_sf"/>
</dbReference>
<dbReference type="InterPro" id="IPR050661">
    <property type="entry name" value="BglG_antiterminators"/>
</dbReference>
<accession>A0AAN1EZ21</accession>
<evidence type="ECO:0000313" key="7">
    <source>
        <dbReference type="Proteomes" id="UP001303564"/>
    </source>
</evidence>
<reference evidence="5 7" key="2">
    <citation type="submission" date="2023-09" db="EMBL/GenBank/DDBJ databases">
        <title>Genomic characteristic of L. casei group strains isolated from clinical sources.</title>
        <authorList>
            <person name="Jarocki P."/>
        </authorList>
    </citation>
    <scope>NUCLEOTIDE SEQUENCE [LARGE SCALE GENOMIC DNA]</scope>
    <source>
        <strain evidence="5 7">LMG 24099</strain>
    </source>
</reference>
<dbReference type="Proteomes" id="UP001303564">
    <property type="component" value="Chromosome"/>
</dbReference>
<keyword evidence="1" id="KW-0805">Transcription regulation</keyword>
<dbReference type="RefSeq" id="WP_087912300.1">
    <property type="nucleotide sequence ID" value="NZ_CP017065.1"/>
</dbReference>
<feature type="domain" description="Mga helix-turn-helix" evidence="3">
    <location>
        <begin position="87"/>
        <end position="165"/>
    </location>
</feature>
<dbReference type="EMBL" id="CP136128">
    <property type="protein sequence ID" value="WNX26394.1"/>
    <property type="molecule type" value="Genomic_DNA"/>
</dbReference>
<sequence length="506" mass="57850">MDLYDFIESNEARDVKLLQLLLTAGTHGCSYSRLLESLQVTPSTLAATVASLQQRLQAFDEAAQIRQCNEGKGRRLFLETQKPVLFDDLYRKLLRQSKEYQILATLLEKGKCRVDEFVAQLYMSKAAVFRKIKQLNLGLKSHAIKIKNGTLTGSEVEIRYLYYQLVLNSYDSEELAALAATFSARRYIKRFEARSKVKFSPHGEIKLCVWLDIALKRHFTGDKKFTGIPEETLHQLEVNPLYHMIRNWLFEIAKQYALALDEFEVYNIYIFVCSMDIIDFSATDPRHVEKYLALALPTVQQRNQYFMAALRQICAGFETQCSDASRIRMQYTLNQLHHRIQFFQGDFRLLAQPSDRVSINDQQLQHLETLASELTAIVAKDDPCCAAPAKRLFLTQHYVRLLMVTHVQIAKPIRIGLLLNDDWLATSAVMARLKLALAGMCSVVLEIAEAPATYDLLITSFKMSSAAIAAKYHYQINEIETTYDIDQIKSLLVSIIREQAAISSQF</sequence>
<dbReference type="AlphaFoldDB" id="A0AAN1EZ21"/>
<protein>
    <submittedName>
        <fullName evidence="5">Helix-turn-helix domain-containing protein</fullName>
    </submittedName>
</protein>
<keyword evidence="2" id="KW-0804">Transcription</keyword>
<evidence type="ECO:0000313" key="6">
    <source>
        <dbReference type="Proteomes" id="UP000195609"/>
    </source>
</evidence>
<evidence type="ECO:0000256" key="2">
    <source>
        <dbReference type="ARBA" id="ARBA00023163"/>
    </source>
</evidence>
<evidence type="ECO:0000259" key="3">
    <source>
        <dbReference type="Pfam" id="PF05043"/>
    </source>
</evidence>